<comment type="cofactor">
    <cofactor evidence="1 11">
        <name>FMN</name>
        <dbReference type="ChEBI" id="CHEBI:58210"/>
    </cofactor>
</comment>
<feature type="binding site" evidence="11">
    <location>
        <position position="154"/>
    </location>
    <ligand>
        <name>Mg(2+)</name>
        <dbReference type="ChEBI" id="CHEBI:18420"/>
    </ligand>
</feature>
<dbReference type="RefSeq" id="WP_209685554.1">
    <property type="nucleotide sequence ID" value="NZ_JAGGLU010000001.1"/>
</dbReference>
<dbReference type="PANTHER" id="PTHR43665:SF1">
    <property type="entry name" value="ISOPENTENYL-DIPHOSPHATE DELTA-ISOMERASE"/>
    <property type="match status" value="1"/>
</dbReference>
<dbReference type="Gene3D" id="3.20.20.70">
    <property type="entry name" value="Aldolase class I"/>
    <property type="match status" value="1"/>
</dbReference>
<keyword evidence="3 11" id="KW-0285">Flavoprotein</keyword>
<keyword evidence="9 11" id="KW-0413">Isomerase</keyword>
<keyword evidence="4 11" id="KW-0288">FMN</keyword>
<comment type="subcellular location">
    <subcellularLocation>
        <location evidence="11">Cytoplasm</location>
    </subcellularLocation>
</comment>
<feature type="binding site" evidence="11">
    <location>
        <position position="153"/>
    </location>
    <ligand>
        <name>substrate</name>
    </ligand>
</feature>
<reference evidence="13 14" key="1">
    <citation type="submission" date="2021-03" db="EMBL/GenBank/DDBJ databases">
        <title>Genomic Encyclopedia of Type Strains, Phase IV (KMG-IV): sequencing the most valuable type-strain genomes for metagenomic binning, comparative biology and taxonomic classification.</title>
        <authorList>
            <person name="Goeker M."/>
        </authorList>
    </citation>
    <scope>NUCLEOTIDE SEQUENCE [LARGE SCALE GENOMIC DNA]</scope>
    <source>
        <strain evidence="13 14">DSM 101872</strain>
    </source>
</reference>
<comment type="catalytic activity">
    <reaction evidence="11">
        <text>isopentenyl diphosphate = dimethylallyl diphosphate</text>
        <dbReference type="Rhea" id="RHEA:23284"/>
        <dbReference type="ChEBI" id="CHEBI:57623"/>
        <dbReference type="ChEBI" id="CHEBI:128769"/>
        <dbReference type="EC" id="5.3.3.2"/>
    </reaction>
</comment>
<sequence>MSKRSLRKEEHLLLAKKLFNPNQDSDFNKVHLFRPALPETEVNSTSIQTLFLNKVVSAPFFVNAMTGGSQKSFEINKRLAQACAQENIAMSLGSASILEKEPNQLDSFLIARQENPNGLLFANVNPNTDPQVAKRIVHELQADALQIHLNVLQEIVMPEGDRNFYWLDNMQEIRQQVDVPIIVKEVGAGIPLDSLRTLIDNKFDIIDIGGSGGTNFSQIENQRRQDSEFSFVDNLGLSTTKCLLSAKKINVPKTLIASGGITDALQIFKALVLGANYVGIANLFLQYASMSKESLVERIRSFKKQLTALCAIFGIDSIDDASSIKYYLDTDLISFINQLS</sequence>
<dbReference type="Proteomes" id="UP001519292">
    <property type="component" value="Unassembled WGS sequence"/>
</dbReference>
<evidence type="ECO:0000256" key="5">
    <source>
        <dbReference type="ARBA" id="ARBA00022723"/>
    </source>
</evidence>
<dbReference type="EC" id="5.3.3.2" evidence="11"/>
<comment type="cofactor">
    <cofactor evidence="11">
        <name>Mg(2+)</name>
        <dbReference type="ChEBI" id="CHEBI:18420"/>
    </cofactor>
</comment>
<feature type="domain" description="FMN-dependent dehydrogenase" evidence="12">
    <location>
        <begin position="154"/>
        <end position="322"/>
    </location>
</feature>
<evidence type="ECO:0000256" key="9">
    <source>
        <dbReference type="ARBA" id="ARBA00023235"/>
    </source>
</evidence>
<accession>A0ABS4MBN3</accession>
<evidence type="ECO:0000313" key="13">
    <source>
        <dbReference type="EMBL" id="MBP2057074.1"/>
    </source>
</evidence>
<gene>
    <name evidence="11" type="primary">fni</name>
    <name evidence="13" type="ORF">J2Z60_000236</name>
</gene>
<evidence type="ECO:0000256" key="2">
    <source>
        <dbReference type="ARBA" id="ARBA00022490"/>
    </source>
</evidence>
<dbReference type="Pfam" id="PF01070">
    <property type="entry name" value="FMN_dh"/>
    <property type="match status" value="1"/>
</dbReference>
<evidence type="ECO:0000256" key="1">
    <source>
        <dbReference type="ARBA" id="ARBA00001917"/>
    </source>
</evidence>
<evidence type="ECO:0000259" key="12">
    <source>
        <dbReference type="Pfam" id="PF01070"/>
    </source>
</evidence>
<dbReference type="InterPro" id="IPR011179">
    <property type="entry name" value="IPdP_isomerase"/>
</dbReference>
<name>A0ABS4MBN3_9LACO</name>
<dbReference type="SUPFAM" id="SSF51395">
    <property type="entry name" value="FMN-linked oxidoreductases"/>
    <property type="match status" value="1"/>
</dbReference>
<protein>
    <recommendedName>
        <fullName evidence="11">Isopentenyl-diphosphate delta-isomerase</fullName>
        <shortName evidence="11">IPP isomerase</shortName>
        <ecNumber evidence="11">5.3.3.2</ecNumber>
    </recommendedName>
    <alternativeName>
        <fullName evidence="11">Isopentenyl diphosphate:dimethylallyl diphosphate isomerase</fullName>
    </alternativeName>
    <alternativeName>
        <fullName evidence="11">Isopentenyl pyrophosphate isomerase</fullName>
    </alternativeName>
    <alternativeName>
        <fullName evidence="11">Type 2 isopentenyl diphosphate isomerase</fullName>
        <shortName evidence="11">IDI-2</shortName>
    </alternativeName>
</protein>
<dbReference type="InterPro" id="IPR013785">
    <property type="entry name" value="Aldolase_TIM"/>
</dbReference>
<comment type="cofactor">
    <cofactor evidence="11">
        <name>NADPH</name>
        <dbReference type="ChEBI" id="CHEBI:57783"/>
    </cofactor>
</comment>
<feature type="binding site" evidence="11">
    <location>
        <begin position="64"/>
        <end position="66"/>
    </location>
    <ligand>
        <name>FMN</name>
        <dbReference type="ChEBI" id="CHEBI:58210"/>
    </ligand>
</feature>
<evidence type="ECO:0000256" key="7">
    <source>
        <dbReference type="ARBA" id="ARBA00022857"/>
    </source>
</evidence>
<dbReference type="PIRSF" id="PIRSF003314">
    <property type="entry name" value="IPP_isomerase"/>
    <property type="match status" value="1"/>
</dbReference>
<evidence type="ECO:0000256" key="8">
    <source>
        <dbReference type="ARBA" id="ARBA00023229"/>
    </source>
</evidence>
<comment type="function">
    <text evidence="11">Involved in the biosynthesis of isoprenoids. Catalyzes the 1,3-allylic rearrangement of the homoallylic substrate isopentenyl (IPP) to its allylic isomer, dimethylallyl diphosphate (DMAPP).</text>
</comment>
<dbReference type="NCBIfam" id="TIGR02151">
    <property type="entry name" value="IPP_isom_2"/>
    <property type="match status" value="1"/>
</dbReference>
<keyword evidence="6 11" id="KW-0460">Magnesium</keyword>
<keyword evidence="5 11" id="KW-0479">Metal-binding</keyword>
<keyword evidence="8 11" id="KW-0414">Isoprene biosynthesis</keyword>
<feature type="binding site" evidence="11">
    <location>
        <begin position="281"/>
        <end position="282"/>
    </location>
    <ligand>
        <name>FMN</name>
        <dbReference type="ChEBI" id="CHEBI:58210"/>
    </ligand>
</feature>
<keyword evidence="14" id="KW-1185">Reference proteome</keyword>
<proteinExistence type="inferred from homology"/>
<keyword evidence="7 11" id="KW-0521">NADP</keyword>
<feature type="binding site" evidence="11">
    <location>
        <position position="94"/>
    </location>
    <ligand>
        <name>FMN</name>
        <dbReference type="ChEBI" id="CHEBI:58210"/>
    </ligand>
</feature>
<evidence type="ECO:0000256" key="6">
    <source>
        <dbReference type="ARBA" id="ARBA00022842"/>
    </source>
</evidence>
<evidence type="ECO:0000256" key="11">
    <source>
        <dbReference type="HAMAP-Rule" id="MF_00354"/>
    </source>
</evidence>
<feature type="binding site" evidence="11">
    <location>
        <position position="214"/>
    </location>
    <ligand>
        <name>FMN</name>
        <dbReference type="ChEBI" id="CHEBI:58210"/>
    </ligand>
</feature>
<feature type="binding site" evidence="11">
    <location>
        <position position="123"/>
    </location>
    <ligand>
        <name>FMN</name>
        <dbReference type="ChEBI" id="CHEBI:58210"/>
    </ligand>
</feature>
<evidence type="ECO:0000313" key="14">
    <source>
        <dbReference type="Proteomes" id="UP001519292"/>
    </source>
</evidence>
<dbReference type="EMBL" id="JAGGLU010000001">
    <property type="protein sequence ID" value="MBP2057074.1"/>
    <property type="molecule type" value="Genomic_DNA"/>
</dbReference>
<organism evidence="13 14">
    <name type="scientific">Lactobacillus colini</name>
    <dbReference type="NCBI Taxonomy" id="1819254"/>
    <lineage>
        <taxon>Bacteria</taxon>
        <taxon>Bacillati</taxon>
        <taxon>Bacillota</taxon>
        <taxon>Bacilli</taxon>
        <taxon>Lactobacillales</taxon>
        <taxon>Lactobacillaceae</taxon>
        <taxon>Lactobacillus</taxon>
    </lineage>
</organism>
<evidence type="ECO:0000256" key="10">
    <source>
        <dbReference type="ARBA" id="ARBA00025810"/>
    </source>
</evidence>
<comment type="similarity">
    <text evidence="11">Belongs to the IPP isomerase type 2 family.</text>
</comment>
<dbReference type="HAMAP" id="MF_00354">
    <property type="entry name" value="Idi_2"/>
    <property type="match status" value="1"/>
</dbReference>
<dbReference type="InterPro" id="IPR000262">
    <property type="entry name" value="FMN-dep_DH"/>
</dbReference>
<feature type="binding site" evidence="11">
    <location>
        <begin position="7"/>
        <end position="8"/>
    </location>
    <ligand>
        <name>substrate</name>
    </ligand>
</feature>
<comment type="caution">
    <text evidence="13">The sequence shown here is derived from an EMBL/GenBank/DDBJ whole genome shotgun (WGS) entry which is preliminary data.</text>
</comment>
<dbReference type="GO" id="GO:0004452">
    <property type="term" value="F:isopentenyl-diphosphate delta-isomerase activity"/>
    <property type="evidence" value="ECO:0007669"/>
    <property type="project" value="UniProtKB-EC"/>
</dbReference>
<comment type="caution">
    <text evidence="11">Lacks conserved residue(s) required for the propagation of feature annotation.</text>
</comment>
<evidence type="ECO:0000256" key="4">
    <source>
        <dbReference type="ARBA" id="ARBA00022643"/>
    </source>
</evidence>
<feature type="binding site" evidence="11">
    <location>
        <position position="184"/>
    </location>
    <ligand>
        <name>FMN</name>
        <dbReference type="ChEBI" id="CHEBI:58210"/>
    </ligand>
</feature>
<dbReference type="PANTHER" id="PTHR43665">
    <property type="entry name" value="ISOPENTENYL-DIPHOSPHATE DELTA-ISOMERASE"/>
    <property type="match status" value="1"/>
</dbReference>
<evidence type="ECO:0000256" key="3">
    <source>
        <dbReference type="ARBA" id="ARBA00022630"/>
    </source>
</evidence>
<comment type="subunit">
    <text evidence="10 11">Homooctamer. Dimer of tetramers.</text>
</comment>
<keyword evidence="2 11" id="KW-0963">Cytoplasm</keyword>